<feature type="domain" description="NTF2" evidence="5">
    <location>
        <begin position="20"/>
        <end position="139"/>
    </location>
</feature>
<dbReference type="PANTHER" id="PTHR10693">
    <property type="entry name" value="RAS GTPASE-ACTIVATING PROTEIN-BINDING PROTEIN"/>
    <property type="match status" value="1"/>
</dbReference>
<keyword evidence="1 2" id="KW-0694">RNA-binding</keyword>
<dbReference type="SMART" id="SM00360">
    <property type="entry name" value="RRM"/>
    <property type="match status" value="1"/>
</dbReference>
<proteinExistence type="predicted"/>
<gene>
    <name evidence="6" type="ORF">FMOSSE_LOCUS14847</name>
</gene>
<dbReference type="SUPFAM" id="SSF54427">
    <property type="entry name" value="NTF2-like"/>
    <property type="match status" value="1"/>
</dbReference>
<sequence>KTMTTINESSDRPSASAQQVGWIFVREYYKHLNENPESLCLFYNKESRLIRGLEGEEVKICQGQQEIRKNIDEMQLKDASIKIINVDSLDFLEGKVVVQVTGEISNKGEAYKKFVRTVILAKPSPTDDNYYIYSDIFRYLKNETVESIKQQSIYQESYIEDGVSTLNEEKSANGEDAISISTLSTLAEESAQESGRDSKVVEESPEIPPTKANETSPLTKPSTEAASGSQKWSNAQLAEPKGRVIASTLPRTQPQQPNRDQRSYNNHNNHNNPINRGEFSLYVKGIVEGMNKEVLDKVFTEFGVVKHLDVVITKSCAFVEFDSQKSYQQALSKKIIEVPNFGTVTVEERRPPREEGGGGRRRDYYPRNNYNASHNPHNGNGINSQRGSGNRGMDRRNTGPRHPSTKSYS</sequence>
<evidence type="ECO:0000313" key="7">
    <source>
        <dbReference type="Proteomes" id="UP000789375"/>
    </source>
</evidence>
<dbReference type="InterPro" id="IPR035979">
    <property type="entry name" value="RBD_domain_sf"/>
</dbReference>
<feature type="compositionally biased region" description="Polar residues" evidence="3">
    <location>
        <begin position="368"/>
        <end position="388"/>
    </location>
</feature>
<evidence type="ECO:0000259" key="5">
    <source>
        <dbReference type="PROSITE" id="PS50177"/>
    </source>
</evidence>
<dbReference type="GO" id="GO:1990861">
    <property type="term" value="C:Ubp3-Bre5 deubiquitination complex"/>
    <property type="evidence" value="ECO:0007669"/>
    <property type="project" value="TreeGrafter"/>
</dbReference>
<comment type="caution">
    <text evidence="6">The sequence shown here is derived from an EMBL/GenBank/DDBJ whole genome shotgun (WGS) entry which is preliminary data.</text>
</comment>
<feature type="compositionally biased region" description="Basic and acidic residues" evidence="3">
    <location>
        <begin position="346"/>
        <end position="365"/>
    </location>
</feature>
<organism evidence="6 7">
    <name type="scientific">Funneliformis mosseae</name>
    <name type="common">Endomycorrhizal fungus</name>
    <name type="synonym">Glomus mosseae</name>
    <dbReference type="NCBI Taxonomy" id="27381"/>
    <lineage>
        <taxon>Eukaryota</taxon>
        <taxon>Fungi</taxon>
        <taxon>Fungi incertae sedis</taxon>
        <taxon>Mucoromycota</taxon>
        <taxon>Glomeromycotina</taxon>
        <taxon>Glomeromycetes</taxon>
        <taxon>Glomerales</taxon>
        <taxon>Glomeraceae</taxon>
        <taxon>Funneliformis</taxon>
    </lineage>
</organism>
<dbReference type="InterPro" id="IPR012677">
    <property type="entry name" value="Nucleotide-bd_a/b_plait_sf"/>
</dbReference>
<reference evidence="6" key="1">
    <citation type="submission" date="2021-06" db="EMBL/GenBank/DDBJ databases">
        <authorList>
            <person name="Kallberg Y."/>
            <person name="Tangrot J."/>
            <person name="Rosling A."/>
        </authorList>
    </citation>
    <scope>NUCLEOTIDE SEQUENCE</scope>
    <source>
        <strain evidence="6">87-6 pot B 2015</strain>
    </source>
</reference>
<dbReference type="CDD" id="cd00590">
    <property type="entry name" value="RRM_SF"/>
    <property type="match status" value="1"/>
</dbReference>
<name>A0A9N9NAC8_FUNMO</name>
<dbReference type="Pfam" id="PF00076">
    <property type="entry name" value="RRM_1"/>
    <property type="match status" value="1"/>
</dbReference>
<evidence type="ECO:0000313" key="6">
    <source>
        <dbReference type="EMBL" id="CAG8718919.1"/>
    </source>
</evidence>
<dbReference type="GO" id="GO:0005829">
    <property type="term" value="C:cytosol"/>
    <property type="evidence" value="ECO:0007669"/>
    <property type="project" value="TreeGrafter"/>
</dbReference>
<dbReference type="InterPro" id="IPR039539">
    <property type="entry name" value="Ras_GTPase_bind_prot"/>
</dbReference>
<protein>
    <submittedName>
        <fullName evidence="6">14198_t:CDS:1</fullName>
    </submittedName>
</protein>
<dbReference type="PROSITE" id="PS50102">
    <property type="entry name" value="RRM"/>
    <property type="match status" value="1"/>
</dbReference>
<evidence type="ECO:0000256" key="2">
    <source>
        <dbReference type="PROSITE-ProRule" id="PRU00176"/>
    </source>
</evidence>
<dbReference type="Pfam" id="PF02136">
    <property type="entry name" value="NTF2"/>
    <property type="match status" value="1"/>
</dbReference>
<feature type="compositionally biased region" description="Polar residues" evidence="3">
    <location>
        <begin position="212"/>
        <end position="236"/>
    </location>
</feature>
<dbReference type="InterPro" id="IPR000504">
    <property type="entry name" value="RRM_dom"/>
</dbReference>
<dbReference type="CDD" id="cd00780">
    <property type="entry name" value="NTF2"/>
    <property type="match status" value="1"/>
</dbReference>
<feature type="compositionally biased region" description="Polar residues" evidence="3">
    <location>
        <begin position="249"/>
        <end position="258"/>
    </location>
</feature>
<keyword evidence="7" id="KW-1185">Reference proteome</keyword>
<dbReference type="GO" id="GO:1990904">
    <property type="term" value="C:ribonucleoprotein complex"/>
    <property type="evidence" value="ECO:0007669"/>
    <property type="project" value="TreeGrafter"/>
</dbReference>
<dbReference type="PANTHER" id="PTHR10693:SF20">
    <property type="entry name" value="AT27578P"/>
    <property type="match status" value="1"/>
</dbReference>
<accession>A0A9N9NAC8</accession>
<evidence type="ECO:0000259" key="4">
    <source>
        <dbReference type="PROSITE" id="PS50102"/>
    </source>
</evidence>
<dbReference type="Gene3D" id="3.30.70.330">
    <property type="match status" value="1"/>
</dbReference>
<dbReference type="InterPro" id="IPR032710">
    <property type="entry name" value="NTF2-like_dom_sf"/>
</dbReference>
<dbReference type="Gene3D" id="3.10.450.50">
    <property type="match status" value="1"/>
</dbReference>
<dbReference type="SUPFAM" id="SSF54928">
    <property type="entry name" value="RNA-binding domain, RBD"/>
    <property type="match status" value="1"/>
</dbReference>
<evidence type="ECO:0000256" key="1">
    <source>
        <dbReference type="ARBA" id="ARBA00022884"/>
    </source>
</evidence>
<dbReference type="GO" id="GO:0034517">
    <property type="term" value="P:ribophagy"/>
    <property type="evidence" value="ECO:0007669"/>
    <property type="project" value="TreeGrafter"/>
</dbReference>
<evidence type="ECO:0000256" key="3">
    <source>
        <dbReference type="SAM" id="MobiDB-lite"/>
    </source>
</evidence>
<dbReference type="EMBL" id="CAJVPP010012811">
    <property type="protein sequence ID" value="CAG8718919.1"/>
    <property type="molecule type" value="Genomic_DNA"/>
</dbReference>
<dbReference type="GO" id="GO:0016579">
    <property type="term" value="P:protein deubiquitination"/>
    <property type="evidence" value="ECO:0007669"/>
    <property type="project" value="TreeGrafter"/>
</dbReference>
<feature type="region of interest" description="Disordered" evidence="3">
    <location>
        <begin position="186"/>
        <end position="276"/>
    </location>
</feature>
<dbReference type="AlphaFoldDB" id="A0A9N9NAC8"/>
<dbReference type="InterPro" id="IPR002075">
    <property type="entry name" value="NTF2_dom"/>
</dbReference>
<dbReference type="InterPro" id="IPR018222">
    <property type="entry name" value="Nuclear_transport_factor_2_euk"/>
</dbReference>
<dbReference type="PROSITE" id="PS50177">
    <property type="entry name" value="NTF2_DOMAIN"/>
    <property type="match status" value="1"/>
</dbReference>
<feature type="domain" description="RRM" evidence="4">
    <location>
        <begin position="279"/>
        <end position="351"/>
    </location>
</feature>
<feature type="region of interest" description="Disordered" evidence="3">
    <location>
        <begin position="346"/>
        <end position="409"/>
    </location>
</feature>
<dbReference type="Proteomes" id="UP000789375">
    <property type="component" value="Unassembled WGS sequence"/>
</dbReference>
<feature type="non-terminal residue" evidence="6">
    <location>
        <position position="409"/>
    </location>
</feature>
<dbReference type="GO" id="GO:0003729">
    <property type="term" value="F:mRNA binding"/>
    <property type="evidence" value="ECO:0007669"/>
    <property type="project" value="TreeGrafter"/>
</dbReference>